<evidence type="ECO:0000313" key="9">
    <source>
        <dbReference type="Proteomes" id="UP000283509"/>
    </source>
</evidence>
<evidence type="ECO:0000256" key="1">
    <source>
        <dbReference type="ARBA" id="ARBA00004170"/>
    </source>
</evidence>
<dbReference type="PROSITE" id="PS50003">
    <property type="entry name" value="PH_DOMAIN"/>
    <property type="match status" value="1"/>
</dbReference>
<evidence type="ECO:0000256" key="6">
    <source>
        <dbReference type="SAM" id="MobiDB-lite"/>
    </source>
</evidence>
<reference evidence="8 9" key="1">
    <citation type="submission" date="2018-04" db="EMBL/GenBank/DDBJ databases">
        <authorList>
            <person name="Zhang X."/>
            <person name="Yuan J."/>
            <person name="Li F."/>
            <person name="Xiang J."/>
        </authorList>
    </citation>
    <scope>NUCLEOTIDE SEQUENCE [LARGE SCALE GENOMIC DNA]</scope>
    <source>
        <tissue evidence="8">Muscle</tissue>
    </source>
</reference>
<dbReference type="PANTHER" id="PTHR22902">
    <property type="entry name" value="SESQUIPEDALIAN"/>
    <property type="match status" value="1"/>
</dbReference>
<evidence type="ECO:0000256" key="5">
    <source>
        <dbReference type="ARBA" id="ARBA00023136"/>
    </source>
</evidence>
<name>A0A3R7LZ98_PENVA</name>
<keyword evidence="5" id="KW-0472">Membrane</keyword>
<feature type="domain" description="PH" evidence="7">
    <location>
        <begin position="59"/>
        <end position="154"/>
    </location>
</feature>
<evidence type="ECO:0000259" key="7">
    <source>
        <dbReference type="PROSITE" id="PS50003"/>
    </source>
</evidence>
<keyword evidence="4" id="KW-0333">Golgi apparatus</keyword>
<dbReference type="PANTHER" id="PTHR22902:SF27">
    <property type="entry name" value="PLECKSTRIN HOMOLOGY DOMAIN-CONTAINING FAMILY A MEMBER 3"/>
    <property type="match status" value="1"/>
</dbReference>
<organism evidence="8 9">
    <name type="scientific">Penaeus vannamei</name>
    <name type="common">Whiteleg shrimp</name>
    <name type="synonym">Litopenaeus vannamei</name>
    <dbReference type="NCBI Taxonomy" id="6689"/>
    <lineage>
        <taxon>Eukaryota</taxon>
        <taxon>Metazoa</taxon>
        <taxon>Ecdysozoa</taxon>
        <taxon>Arthropoda</taxon>
        <taxon>Crustacea</taxon>
        <taxon>Multicrustacea</taxon>
        <taxon>Malacostraca</taxon>
        <taxon>Eumalacostraca</taxon>
        <taxon>Eucarida</taxon>
        <taxon>Decapoda</taxon>
        <taxon>Dendrobranchiata</taxon>
        <taxon>Penaeoidea</taxon>
        <taxon>Penaeidae</taxon>
        <taxon>Penaeus</taxon>
    </lineage>
</organism>
<feature type="compositionally biased region" description="Polar residues" evidence="6">
    <location>
        <begin position="264"/>
        <end position="274"/>
    </location>
</feature>
<evidence type="ECO:0000256" key="3">
    <source>
        <dbReference type="ARBA" id="ARBA00022553"/>
    </source>
</evidence>
<gene>
    <name evidence="8" type="ORF">C7M84_014623</name>
</gene>
<keyword evidence="3" id="KW-0597">Phosphoprotein</keyword>
<dbReference type="GO" id="GO:0042147">
    <property type="term" value="P:retrograde transport, endosome to Golgi"/>
    <property type="evidence" value="ECO:0007669"/>
    <property type="project" value="TreeGrafter"/>
</dbReference>
<dbReference type="SMART" id="SM00233">
    <property type="entry name" value="PH"/>
    <property type="match status" value="1"/>
</dbReference>
<dbReference type="GO" id="GO:0005829">
    <property type="term" value="C:cytosol"/>
    <property type="evidence" value="ECO:0007669"/>
    <property type="project" value="GOC"/>
</dbReference>
<protein>
    <submittedName>
        <fullName evidence="8">Putative pleckstrin-like proteiny domain-containing protein</fullName>
    </submittedName>
</protein>
<dbReference type="GO" id="GO:0001881">
    <property type="term" value="P:receptor recycling"/>
    <property type="evidence" value="ECO:0007669"/>
    <property type="project" value="TreeGrafter"/>
</dbReference>
<dbReference type="SUPFAM" id="SSF50729">
    <property type="entry name" value="PH domain-like"/>
    <property type="match status" value="1"/>
</dbReference>
<dbReference type="InterPro" id="IPR045188">
    <property type="entry name" value="Boi1/Boi2-like"/>
</dbReference>
<sequence length="281" mass="31277">MSSSPHDSRYSTFLAVDNGLSDIKVAEKRKGGFKPSLRNRPQEGIVGGKHSHQLVGQTPVRMEGILYKWTNYWNGWQPRWFVLDQGVLAYYKSQEEVNQGSKGSVKLSACEIVVHPTDTMRIDIVIPFEQHFYLKAPSPHERHAWLVALGSAKAGIPPAIPQAKVEKGKTEPERDTVKVKKSELRLTCDLLMKQVYSVKTAANNPDGPDLEKLDESTALLTATCDTFIRTLEECMKLANTSPTPQLSGDPPVPPITLLKERKSSSSTPVVTRQNSAERRTE</sequence>
<evidence type="ECO:0000313" key="8">
    <source>
        <dbReference type="EMBL" id="ROT67298.1"/>
    </source>
</evidence>
<dbReference type="CDD" id="cd01247">
    <property type="entry name" value="PH_FAPP1_FAPP2"/>
    <property type="match status" value="1"/>
</dbReference>
<dbReference type="GO" id="GO:0007032">
    <property type="term" value="P:endosome organization"/>
    <property type="evidence" value="ECO:0007669"/>
    <property type="project" value="TreeGrafter"/>
</dbReference>
<dbReference type="EMBL" id="QCYY01002823">
    <property type="protein sequence ID" value="ROT67298.1"/>
    <property type="molecule type" value="Genomic_DNA"/>
</dbReference>
<dbReference type="GO" id="GO:0055037">
    <property type="term" value="C:recycling endosome"/>
    <property type="evidence" value="ECO:0007669"/>
    <property type="project" value="TreeGrafter"/>
</dbReference>
<dbReference type="AlphaFoldDB" id="A0A3R7LZ98"/>
<evidence type="ECO:0000256" key="4">
    <source>
        <dbReference type="ARBA" id="ARBA00023034"/>
    </source>
</evidence>
<evidence type="ECO:0000256" key="2">
    <source>
        <dbReference type="ARBA" id="ARBA00004198"/>
    </source>
</evidence>
<dbReference type="Pfam" id="PF00169">
    <property type="entry name" value="PH"/>
    <property type="match status" value="1"/>
</dbReference>
<comment type="caution">
    <text evidence="8">The sequence shown here is derived from an EMBL/GenBank/DDBJ whole genome shotgun (WGS) entry which is preliminary data.</text>
</comment>
<feature type="region of interest" description="Disordered" evidence="6">
    <location>
        <begin position="239"/>
        <end position="281"/>
    </location>
</feature>
<dbReference type="InterPro" id="IPR011993">
    <property type="entry name" value="PH-like_dom_sf"/>
</dbReference>
<dbReference type="InterPro" id="IPR001849">
    <property type="entry name" value="PH_domain"/>
</dbReference>
<proteinExistence type="predicted"/>
<dbReference type="FunFam" id="2.30.29.30:FF:000085">
    <property type="entry name" value="Pleckstrin homology domain-containing family A member 8"/>
    <property type="match status" value="1"/>
</dbReference>
<keyword evidence="9" id="KW-1185">Reference proteome</keyword>
<dbReference type="Proteomes" id="UP000283509">
    <property type="component" value="Unassembled WGS sequence"/>
</dbReference>
<dbReference type="OrthoDB" id="1854502at2759"/>
<dbReference type="GO" id="GO:0016020">
    <property type="term" value="C:membrane"/>
    <property type="evidence" value="ECO:0007669"/>
    <property type="project" value="UniProtKB-SubCell"/>
</dbReference>
<dbReference type="GO" id="GO:0005769">
    <property type="term" value="C:early endosome"/>
    <property type="evidence" value="ECO:0007669"/>
    <property type="project" value="TreeGrafter"/>
</dbReference>
<dbReference type="STRING" id="6689.A0A3R7LZ98"/>
<reference evidence="8 9" key="2">
    <citation type="submission" date="2019-01" db="EMBL/GenBank/DDBJ databases">
        <title>The decoding of complex shrimp genome reveals the adaptation for benthos swimmer, frequently molting mechanism and breeding impact on genome.</title>
        <authorList>
            <person name="Sun Y."/>
            <person name="Gao Y."/>
            <person name="Yu Y."/>
        </authorList>
    </citation>
    <scope>NUCLEOTIDE SEQUENCE [LARGE SCALE GENOMIC DNA]</scope>
    <source>
        <tissue evidence="8">Muscle</tissue>
    </source>
</reference>
<accession>A0A3R7LZ98</accession>
<comment type="subcellular location">
    <subcellularLocation>
        <location evidence="2">Golgi apparatus</location>
        <location evidence="2">trans-Golgi network membrane</location>
    </subcellularLocation>
    <subcellularLocation>
        <location evidence="1">Membrane</location>
        <topology evidence="1">Peripheral membrane protein</topology>
    </subcellularLocation>
</comment>
<dbReference type="GO" id="GO:0005802">
    <property type="term" value="C:trans-Golgi network"/>
    <property type="evidence" value="ECO:0007669"/>
    <property type="project" value="TreeGrafter"/>
</dbReference>
<dbReference type="Gene3D" id="2.30.29.30">
    <property type="entry name" value="Pleckstrin-homology domain (PH domain)/Phosphotyrosine-binding domain (PTB)"/>
    <property type="match status" value="1"/>
</dbReference>
<feature type="region of interest" description="Disordered" evidence="6">
    <location>
        <begin position="32"/>
        <end position="51"/>
    </location>
</feature>